<dbReference type="PANTHER" id="PTHR12133">
    <property type="entry name" value="TRNA (ADENINE(58)-N(1))-METHYLTRANSFERASE"/>
    <property type="match status" value="1"/>
</dbReference>
<feature type="compositionally biased region" description="Basic and acidic residues" evidence="4">
    <location>
        <begin position="436"/>
        <end position="451"/>
    </location>
</feature>
<dbReference type="GO" id="GO:0005739">
    <property type="term" value="C:mitochondrion"/>
    <property type="evidence" value="ECO:0007669"/>
    <property type="project" value="TreeGrafter"/>
</dbReference>
<accession>A0A4T0X4J4</accession>
<dbReference type="Proteomes" id="UP000307173">
    <property type="component" value="Unassembled WGS sequence"/>
</dbReference>
<dbReference type="AlphaFoldDB" id="A0A4T0X4J4"/>
<dbReference type="SUPFAM" id="SSF53335">
    <property type="entry name" value="S-adenosyl-L-methionine-dependent methyltransferases"/>
    <property type="match status" value="1"/>
</dbReference>
<gene>
    <name evidence="5" type="ORF">CANINC_001068</name>
</gene>
<feature type="compositionally biased region" description="Basic and acidic residues" evidence="4">
    <location>
        <begin position="556"/>
        <end position="571"/>
    </location>
</feature>
<dbReference type="InterPro" id="IPR029063">
    <property type="entry name" value="SAM-dependent_MTases_sf"/>
</dbReference>
<dbReference type="EMBL" id="SELW01000155">
    <property type="protein sequence ID" value="TID30366.1"/>
    <property type="molecule type" value="Genomic_DNA"/>
</dbReference>
<sequence>MSTSRSKGKLIYSYVSKRFKSDNFEVGDYVIITPLKKTVTKKQWLSRPLKDSPTSNVNLNFGKIPHNELIGAVPLGKVHTIETKSKLAKYICSKPSLEQWINLSQRKATPIYAFDAQAIVALADLHLDYPDPPSEEGGKITPLQFLEAGTGHGSLTLAISKALHPANALAHYAKDPNLRGAVLHSIDCNSSHSITGKRTVKGFRKGMYYDNVEFSVAESPSEWVKSEEGRNWMERELVSKKENPELEDTDEPNSFLSGIFLDMPNYHEEMIKLSPYLKTGGFIIAFCPSITQIVEAIDSIAEENEKLAQLDVPRSLHLEHERTIQLLDGAGGGLKEWDTRRALIRATGKVGYSVRPKVGVRSVAGGFVAIWRKLGAGVELEVERDLMENYTGKPVSEVTEEEGISSEEQDSIGNVIEEVATEGTKILGHDAAAPENKTDALDKSTKSDKVPKESMFAPELLSTDNDVLEHERLKSDEGEIDIAEQFPDVDLTDTDSDNFEIQEAKLIPHSVLHTVFRSCHGDPDVHVGYIRNVKVLEFEAPEEFEKETLTEQESASDSKMEPNGESTKEESDLSTNSPKKWTKHSI</sequence>
<reference evidence="5 6" key="1">
    <citation type="journal article" date="2019" name="Front. Genet.">
        <title>Whole-Genome Sequencing of the Opportunistic Yeast Pathogen Candida inconspicua Uncovers Its Hybrid Origin.</title>
        <authorList>
            <person name="Mixao V."/>
            <person name="Hansen A.P."/>
            <person name="Saus E."/>
            <person name="Boekhout T."/>
            <person name="Lass-Florl C."/>
            <person name="Gabaldon T."/>
        </authorList>
    </citation>
    <scope>NUCLEOTIDE SEQUENCE [LARGE SCALE GENOMIC DNA]</scope>
    <source>
        <strain evidence="5 6">CBS 180</strain>
    </source>
</reference>
<dbReference type="Gene3D" id="3.40.50.150">
    <property type="entry name" value="Vaccinia Virus protein VP39"/>
    <property type="match status" value="1"/>
</dbReference>
<evidence type="ECO:0000313" key="5">
    <source>
        <dbReference type="EMBL" id="TID30366.1"/>
    </source>
</evidence>
<dbReference type="GO" id="GO:0031515">
    <property type="term" value="C:tRNA (m1A) methyltransferase complex"/>
    <property type="evidence" value="ECO:0007669"/>
    <property type="project" value="InterPro"/>
</dbReference>
<comment type="caution">
    <text evidence="5">The sequence shown here is derived from an EMBL/GenBank/DDBJ whole genome shotgun (WGS) entry which is preliminary data.</text>
</comment>
<evidence type="ECO:0000256" key="2">
    <source>
        <dbReference type="ARBA" id="ARBA00015963"/>
    </source>
</evidence>
<dbReference type="PANTHER" id="PTHR12133:SF1">
    <property type="entry name" value="TRNA (ADENINE(58)-N(1))-METHYLTRANSFERASE, MITOCHONDRIAL"/>
    <property type="match status" value="1"/>
</dbReference>
<keyword evidence="6" id="KW-1185">Reference proteome</keyword>
<organism evidence="5 6">
    <name type="scientific">Pichia inconspicua</name>
    <dbReference type="NCBI Taxonomy" id="52247"/>
    <lineage>
        <taxon>Eukaryota</taxon>
        <taxon>Fungi</taxon>
        <taxon>Dikarya</taxon>
        <taxon>Ascomycota</taxon>
        <taxon>Saccharomycotina</taxon>
        <taxon>Pichiomycetes</taxon>
        <taxon>Pichiales</taxon>
        <taxon>Pichiaceae</taxon>
        <taxon>Pichia</taxon>
    </lineage>
</organism>
<dbReference type="STRING" id="52247.A0A4T0X4J4"/>
<dbReference type="EC" id="2.1.1.220" evidence="1"/>
<dbReference type="OrthoDB" id="5585464at2759"/>
<name>A0A4T0X4J4_9ASCO</name>
<evidence type="ECO:0000256" key="1">
    <source>
        <dbReference type="ARBA" id="ARBA00012796"/>
    </source>
</evidence>
<evidence type="ECO:0000256" key="4">
    <source>
        <dbReference type="SAM" id="MobiDB-lite"/>
    </source>
</evidence>
<dbReference type="PROSITE" id="PS51620">
    <property type="entry name" value="SAM_TRM61"/>
    <property type="match status" value="1"/>
</dbReference>
<feature type="region of interest" description="Disordered" evidence="4">
    <location>
        <begin position="430"/>
        <end position="451"/>
    </location>
</feature>
<evidence type="ECO:0000256" key="3">
    <source>
        <dbReference type="ARBA" id="ARBA00033309"/>
    </source>
</evidence>
<protein>
    <recommendedName>
        <fullName evidence="2">tRNA (adenine(58)-N(1))-methyltransferase catalytic subunit TRM61</fullName>
        <ecNumber evidence="1">2.1.1.220</ecNumber>
    </recommendedName>
    <alternativeName>
        <fullName evidence="3">tRNA(m1A58)-methyltransferase subunit TRM61</fullName>
    </alternativeName>
</protein>
<dbReference type="GO" id="GO:0030488">
    <property type="term" value="P:tRNA methylation"/>
    <property type="evidence" value="ECO:0007669"/>
    <property type="project" value="InterPro"/>
</dbReference>
<proteinExistence type="predicted"/>
<dbReference type="GO" id="GO:0160107">
    <property type="term" value="F:tRNA (adenine(58)-N1)-methyltransferase activity"/>
    <property type="evidence" value="ECO:0007669"/>
    <property type="project" value="UniProtKB-EC"/>
</dbReference>
<dbReference type="InterPro" id="IPR014816">
    <property type="entry name" value="tRNA_MeTrfase_Gcd14"/>
</dbReference>
<evidence type="ECO:0000313" key="6">
    <source>
        <dbReference type="Proteomes" id="UP000307173"/>
    </source>
</evidence>
<feature type="region of interest" description="Disordered" evidence="4">
    <location>
        <begin position="543"/>
        <end position="586"/>
    </location>
</feature>